<feature type="repeat" description="ANK" evidence="3">
    <location>
        <begin position="1145"/>
        <end position="1177"/>
    </location>
</feature>
<dbReference type="InterPro" id="IPR056884">
    <property type="entry name" value="NPHP3-like_N"/>
</dbReference>
<dbReference type="RefSeq" id="XP_040737168.1">
    <property type="nucleotide sequence ID" value="XM_040881496.1"/>
</dbReference>
<dbReference type="Gene3D" id="3.40.50.300">
    <property type="entry name" value="P-loop containing nucleotide triphosphate hydrolases"/>
    <property type="match status" value="1"/>
</dbReference>
<dbReference type="PROSITE" id="PS50297">
    <property type="entry name" value="ANK_REP_REGION"/>
    <property type="match status" value="12"/>
</dbReference>
<dbReference type="InterPro" id="IPR036770">
    <property type="entry name" value="Ankyrin_rpt-contain_sf"/>
</dbReference>
<dbReference type="OrthoDB" id="4502989at2759"/>
<feature type="repeat" description="ANK" evidence="3">
    <location>
        <begin position="1079"/>
        <end position="1111"/>
    </location>
</feature>
<feature type="repeat" description="ANK" evidence="3">
    <location>
        <begin position="954"/>
        <end position="986"/>
    </location>
</feature>
<keyword evidence="1" id="KW-0677">Repeat</keyword>
<comment type="caution">
    <text evidence="7">The sequence shown here is derived from an EMBL/GenBank/DDBJ whole genome shotgun (WGS) entry which is preliminary data.</text>
</comment>
<evidence type="ECO:0000259" key="6">
    <source>
        <dbReference type="Pfam" id="PF24883"/>
    </source>
</evidence>
<dbReference type="PRINTS" id="PR01415">
    <property type="entry name" value="ANKYRIN"/>
</dbReference>
<accession>A0A364LA10</accession>
<dbReference type="SMART" id="SM00248">
    <property type="entry name" value="ANK"/>
    <property type="match status" value="17"/>
</dbReference>
<feature type="repeat" description="ANK" evidence="3">
    <location>
        <begin position="987"/>
        <end position="1019"/>
    </location>
</feature>
<evidence type="ECO:0000256" key="1">
    <source>
        <dbReference type="ARBA" id="ARBA00022737"/>
    </source>
</evidence>
<sequence>MCASKNTPVTVHPASDIAVIWRAAIDRYERNSMTKVDFLPTAKSVDDLVDTLSDKESSFKKFRHSGSKFDKFRILLTKFMNRINFVSDVVAQAAVNASPPSVAIFIALRFFMGAISSVSADYDKIIEFFEDVDSYLSRLKVLKLGEMDMSSIPELKDILIQVLVSVLDILGISAKYIKKKRIGEDDELAVAYTRFHKAIDSEAGIIRNATLAMLNQQSKAAAHSSRILEEKTERVEKLLLSREAADERDKILEALSTRSFHEKQRDTFEKRSEATGQWILESTEFQQWFKGNQTSTLWCYGDPGAGKSVFTSIAVSYVNDATQATKTAIAYLYIDHNDPTTHSELGLVASICRQMVEQIYPIPPAVKDFLEKNAARKRNPSEDEWISLAISLRSLFSDTYVFVDALDECPTRNRHRFMQSLKRLEGSVRFLFTSRPYIDDVAQFGNLVRLKISASDSDVETYLEFEINNDTRLCKLLTKDGGLKDKIIQLVRSNADGMFLLASLQMDLLRGHNNLRKVRAAMDTLSPDVYETYRATMQRIKSRGPQDYELAQKALSYIYCAKRPLDIEEIRHALGIELQDNTLDEDALPDKDILLEVSIGLIRIDEQSGIVGLVHHTLHEFLTQHPEELVPDPDDELARLCLTYLSFDTFESGPCFDGDTLSQRLQEFRLLDYASHHWGRHFQRQLPEQLESILEFLDQSRKLAASVQILHVTRYRTKDWFTRYPKNFRPSHVVAYWGLEKVLELVLESDFDIDAKDSYGATPLIIAAENGHVEVLRILLDKGASINAVNYRGESALYWAARVGHKAALEFLLDKGADLIKDNEGWSALNWLIVNGDVELAKVLLSSSVELDTEDDGINEALNLAAEEGKDAIVQILLEHGAIINAQDWVGSTALDFAATVGHEATVQVLLENGANVNSKDKYGNSALHWAVSYEGVVRLLLEKGSDVDAKNDNGQTPLIWSAQSGSTTVTAILLDHNADVNLQDVTGLTPLHKAALGGSESIVQLLLKNGAEPNIKDEDGWTPLHCAVVKKHDNLVQLLKSRVENGQITIDSLTSQLHDVRKKAKLTRLADKKAQGSTALTGLRYAAQEGQVGRIQSMLEKGADINASDAGGFTALELAVFQAQMKAAEVLLENGADPNKRGSDEKPPLAWAVEGNNESMVRLLIEHGANVQTSVDGFTLMHLAVDIGNIAIVQSLIDAGIDIQAKDPSGQAAIHIAAVNGREKIAMALIEVGANLNDLDSRGRTPLVLATENLHHKLVKLFLERGASLANKSQDGYSTLEMAKVLDDEDMVQLLIKSEPDSHGVVQNTLDGLSISDPVTSNDCLKSE</sequence>
<dbReference type="InterPro" id="IPR031350">
    <property type="entry name" value="Goodbye_dom"/>
</dbReference>
<reference evidence="7 8" key="1">
    <citation type="journal article" date="2017" name="Biotechnol. Biofuels">
        <title>Differential beta-glucosidase expression as a function of carbon source availability in Talaromyces amestolkiae: a genomic and proteomic approach.</title>
        <authorList>
            <person name="de Eugenio L.I."/>
            <person name="Mendez-Liter J.A."/>
            <person name="Nieto-Dominguez M."/>
            <person name="Alonso L."/>
            <person name="Gil-Munoz J."/>
            <person name="Barriuso J."/>
            <person name="Prieto A."/>
            <person name="Martinez M.J."/>
        </authorList>
    </citation>
    <scope>NUCLEOTIDE SEQUENCE [LARGE SCALE GENOMIC DNA]</scope>
    <source>
        <strain evidence="7 8">CIB</strain>
    </source>
</reference>
<dbReference type="Pfam" id="PF24883">
    <property type="entry name" value="NPHP3_N"/>
    <property type="match status" value="1"/>
</dbReference>
<feature type="domain" description="GPI inositol-deacylase winged helix" evidence="5">
    <location>
        <begin position="549"/>
        <end position="625"/>
    </location>
</feature>
<feature type="repeat" description="ANK" evidence="3">
    <location>
        <begin position="1112"/>
        <end position="1144"/>
    </location>
</feature>
<dbReference type="GeneID" id="63797880"/>
<feature type="repeat" description="ANK" evidence="3">
    <location>
        <begin position="824"/>
        <end position="856"/>
    </location>
</feature>
<keyword evidence="8" id="KW-1185">Reference proteome</keyword>
<dbReference type="EMBL" id="MIKG01000020">
    <property type="protein sequence ID" value="RAO72654.1"/>
    <property type="molecule type" value="Genomic_DNA"/>
</dbReference>
<feature type="domain" description="Fungal STAND N-terminal Goodbye" evidence="4">
    <location>
        <begin position="21"/>
        <end position="141"/>
    </location>
</feature>
<feature type="domain" description="Nephrocystin 3-like N-terminal" evidence="6">
    <location>
        <begin position="275"/>
        <end position="435"/>
    </location>
</feature>
<evidence type="ECO:0000256" key="2">
    <source>
        <dbReference type="ARBA" id="ARBA00023043"/>
    </source>
</evidence>
<dbReference type="Pfam" id="PF00023">
    <property type="entry name" value="Ank"/>
    <property type="match status" value="1"/>
</dbReference>
<dbReference type="InterPro" id="IPR027417">
    <property type="entry name" value="P-loop_NTPase"/>
</dbReference>
<dbReference type="Pfam" id="PF22939">
    <property type="entry name" value="WHD_GPIID"/>
    <property type="match status" value="1"/>
</dbReference>
<evidence type="ECO:0000259" key="4">
    <source>
        <dbReference type="Pfam" id="PF17109"/>
    </source>
</evidence>
<dbReference type="SUPFAM" id="SSF48403">
    <property type="entry name" value="Ankyrin repeat"/>
    <property type="match status" value="2"/>
</dbReference>
<feature type="repeat" description="ANK" evidence="3">
    <location>
        <begin position="1177"/>
        <end position="1209"/>
    </location>
</feature>
<feature type="repeat" description="ANK" evidence="3">
    <location>
        <begin position="890"/>
        <end position="922"/>
    </location>
</feature>
<evidence type="ECO:0000259" key="5">
    <source>
        <dbReference type="Pfam" id="PF22939"/>
    </source>
</evidence>
<dbReference type="PANTHER" id="PTHR24166">
    <property type="entry name" value="ROLLING PEBBLES, ISOFORM B"/>
    <property type="match status" value="1"/>
</dbReference>
<gene>
    <name evidence="7" type="ORF">BHQ10_008666</name>
</gene>
<dbReference type="InterPro" id="IPR054471">
    <property type="entry name" value="GPIID_WHD"/>
</dbReference>
<feature type="repeat" description="ANK" evidence="3">
    <location>
        <begin position="759"/>
        <end position="791"/>
    </location>
</feature>
<keyword evidence="2 3" id="KW-0040">ANK repeat</keyword>
<proteinExistence type="predicted"/>
<dbReference type="PROSITE" id="PS50088">
    <property type="entry name" value="ANK_REPEAT"/>
    <property type="match status" value="14"/>
</dbReference>
<feature type="repeat" description="ANK" evidence="3">
    <location>
        <begin position="1210"/>
        <end position="1242"/>
    </location>
</feature>
<dbReference type="InterPro" id="IPR050889">
    <property type="entry name" value="Dendritic_Spine_Reg/Scaffold"/>
</dbReference>
<protein>
    <submittedName>
        <fullName evidence="7">Uncharacterized protein</fullName>
    </submittedName>
</protein>
<evidence type="ECO:0000313" key="8">
    <source>
        <dbReference type="Proteomes" id="UP000249363"/>
    </source>
</evidence>
<dbReference type="Gene3D" id="1.25.40.20">
    <property type="entry name" value="Ankyrin repeat-containing domain"/>
    <property type="match status" value="5"/>
</dbReference>
<name>A0A364LA10_TALAM</name>
<feature type="repeat" description="ANK" evidence="3">
    <location>
        <begin position="861"/>
        <end position="889"/>
    </location>
</feature>
<dbReference type="InterPro" id="IPR002110">
    <property type="entry name" value="Ankyrin_rpt"/>
</dbReference>
<dbReference type="Pfam" id="PF12796">
    <property type="entry name" value="Ank_2"/>
    <property type="match status" value="6"/>
</dbReference>
<evidence type="ECO:0000313" key="7">
    <source>
        <dbReference type="EMBL" id="RAO72654.1"/>
    </source>
</evidence>
<feature type="repeat" description="ANK" evidence="3">
    <location>
        <begin position="923"/>
        <end position="953"/>
    </location>
</feature>
<dbReference type="Proteomes" id="UP000249363">
    <property type="component" value="Unassembled WGS sequence"/>
</dbReference>
<evidence type="ECO:0000256" key="3">
    <source>
        <dbReference type="PROSITE-ProRule" id="PRU00023"/>
    </source>
</evidence>
<feature type="repeat" description="ANK" evidence="3">
    <location>
        <begin position="1243"/>
        <end position="1275"/>
    </location>
</feature>
<dbReference type="Pfam" id="PF17109">
    <property type="entry name" value="Goodbye"/>
    <property type="match status" value="1"/>
</dbReference>
<dbReference type="PANTHER" id="PTHR24166:SF48">
    <property type="entry name" value="PROTEIN VAPYRIN"/>
    <property type="match status" value="1"/>
</dbReference>
<dbReference type="STRING" id="1196081.A0A364LA10"/>
<feature type="repeat" description="ANK" evidence="3">
    <location>
        <begin position="792"/>
        <end position="824"/>
    </location>
</feature>
<organism evidence="7 8">
    <name type="scientific">Talaromyces amestolkiae</name>
    <dbReference type="NCBI Taxonomy" id="1196081"/>
    <lineage>
        <taxon>Eukaryota</taxon>
        <taxon>Fungi</taxon>
        <taxon>Dikarya</taxon>
        <taxon>Ascomycota</taxon>
        <taxon>Pezizomycotina</taxon>
        <taxon>Eurotiomycetes</taxon>
        <taxon>Eurotiomycetidae</taxon>
        <taxon>Eurotiales</taxon>
        <taxon>Trichocomaceae</taxon>
        <taxon>Talaromyces</taxon>
        <taxon>Talaromyces sect. Talaromyces</taxon>
    </lineage>
</organism>